<protein>
    <submittedName>
        <fullName evidence="1">B-box zinc finger protein</fullName>
    </submittedName>
</protein>
<gene>
    <name evidence="1" type="ORF">GNI_077700</name>
</gene>
<dbReference type="AlphaFoldDB" id="A0A023B6R4"/>
<dbReference type="PANTHER" id="PTHR25462">
    <property type="entry name" value="BONUS, ISOFORM C-RELATED"/>
    <property type="match status" value="1"/>
</dbReference>
<comment type="caution">
    <text evidence="1">The sequence shown here is derived from an EMBL/GenBank/DDBJ whole genome shotgun (WGS) entry which is preliminary data.</text>
</comment>
<dbReference type="SUPFAM" id="SSF57845">
    <property type="entry name" value="B-box zinc-binding domain"/>
    <property type="match status" value="1"/>
</dbReference>
<proteinExistence type="predicted"/>
<dbReference type="RefSeq" id="XP_011130532.1">
    <property type="nucleotide sequence ID" value="XM_011132230.1"/>
</dbReference>
<keyword evidence="2" id="KW-1185">Reference proteome</keyword>
<dbReference type="GO" id="GO:0061630">
    <property type="term" value="F:ubiquitin protein ligase activity"/>
    <property type="evidence" value="ECO:0007669"/>
    <property type="project" value="TreeGrafter"/>
</dbReference>
<dbReference type="VEuPathDB" id="CryptoDB:GNI_077700"/>
<dbReference type="Gene3D" id="3.30.160.60">
    <property type="entry name" value="Classic Zinc Finger"/>
    <property type="match status" value="1"/>
</dbReference>
<accession>A0A023B6R4</accession>
<organism evidence="1 2">
    <name type="scientific">Gregarina niphandrodes</name>
    <name type="common">Septate eugregarine</name>
    <dbReference type="NCBI Taxonomy" id="110365"/>
    <lineage>
        <taxon>Eukaryota</taxon>
        <taxon>Sar</taxon>
        <taxon>Alveolata</taxon>
        <taxon>Apicomplexa</taxon>
        <taxon>Conoidasida</taxon>
        <taxon>Gregarinasina</taxon>
        <taxon>Eugregarinorida</taxon>
        <taxon>Gregarinidae</taxon>
        <taxon>Gregarina</taxon>
    </lineage>
</organism>
<dbReference type="CDD" id="cd19757">
    <property type="entry name" value="Bbox1"/>
    <property type="match status" value="1"/>
</dbReference>
<dbReference type="Proteomes" id="UP000019763">
    <property type="component" value="Unassembled WGS sequence"/>
</dbReference>
<reference evidence="1" key="1">
    <citation type="submission" date="2013-12" db="EMBL/GenBank/DDBJ databases">
        <authorList>
            <person name="Omoto C.K."/>
            <person name="Sibley D."/>
            <person name="Venepally P."/>
            <person name="Hadjithomas M."/>
            <person name="Karamycheva S."/>
            <person name="Brunk B."/>
            <person name="Roos D."/>
            <person name="Caler E."/>
            <person name="Lorenzi H."/>
        </authorList>
    </citation>
    <scope>NUCLEOTIDE SEQUENCE</scope>
</reference>
<sequence length="405" mass="44309">MDCKHDICVPCLYRAIQASDPNHLQQGHFSCAVCDRLVGVPDFIKYEARKPGGALDTVHPPLDHGELSKRLQEAGPLPKYCMDCNRAMVSEVQCYCMDCRAYMCPSCGEKRHQRTSESGSYRMLEHVVVRVQPNQHGNPVLITAAQPMVQEENRYIPNAEGSGLMDKPAGSSPGAYSSGGYTAGCYPGGWCGRRPGGVGRSGYCNIITEVTSKPTTSYSDYVCETHPDQPVQFTCMTCKSPCLCAFCCIGADSAHGKGHIVMDLATAWDRIEYEINGSEMAKRNAAKDELQRLSEVSGSVAVHMHQLIKLLLGAVDSSFKILDQELLRCRDTSISSVNATFAHLVDTLNAVIDDDYIKAIARPMYALPGVLRSRGITVVKSYSAWARTNPKGRETPRTAVISTVQ</sequence>
<dbReference type="GeneID" id="22912819"/>
<dbReference type="PANTHER" id="PTHR25462:SF296">
    <property type="entry name" value="MEIOTIC P26, ISOFORM F"/>
    <property type="match status" value="1"/>
</dbReference>
<evidence type="ECO:0000313" key="2">
    <source>
        <dbReference type="Proteomes" id="UP000019763"/>
    </source>
</evidence>
<evidence type="ECO:0000313" key="1">
    <source>
        <dbReference type="EMBL" id="EZG66681.1"/>
    </source>
</evidence>
<dbReference type="InterPro" id="IPR047153">
    <property type="entry name" value="TRIM45/56/19-like"/>
</dbReference>
<name>A0A023B6R4_GRENI</name>
<dbReference type="EMBL" id="AFNH02000583">
    <property type="protein sequence ID" value="EZG66681.1"/>
    <property type="molecule type" value="Genomic_DNA"/>
</dbReference>